<reference evidence="2 3" key="1">
    <citation type="submission" date="2019-08" db="EMBL/GenBank/DDBJ databases">
        <title>Bacillus genomes from the desert of Cuatro Cienegas, Coahuila.</title>
        <authorList>
            <person name="Olmedo-Alvarez G."/>
        </authorList>
    </citation>
    <scope>NUCLEOTIDE SEQUENCE [LARGE SCALE GENOMIC DNA]</scope>
    <source>
        <strain evidence="2 3">CH40_1T</strain>
    </source>
</reference>
<evidence type="ECO:0000313" key="3">
    <source>
        <dbReference type="Proteomes" id="UP000323317"/>
    </source>
</evidence>
<dbReference type="Proteomes" id="UP000323317">
    <property type="component" value="Unassembled WGS sequence"/>
</dbReference>
<keyword evidence="1" id="KW-1133">Transmembrane helix</keyword>
<accession>A0A5D4KJ87</accession>
<comment type="caution">
    <text evidence="2">The sequence shown here is derived from an EMBL/GenBank/DDBJ whole genome shotgun (WGS) entry which is preliminary data.</text>
</comment>
<keyword evidence="1" id="KW-0812">Transmembrane</keyword>
<dbReference type="RefSeq" id="WP_148944977.1">
    <property type="nucleotide sequence ID" value="NZ_JBNIKK010000011.1"/>
</dbReference>
<evidence type="ECO:0000256" key="1">
    <source>
        <dbReference type="SAM" id="Phobius"/>
    </source>
</evidence>
<dbReference type="EMBL" id="VTEH01000001">
    <property type="protein sequence ID" value="TYR77357.1"/>
    <property type="molecule type" value="Genomic_DNA"/>
</dbReference>
<dbReference type="AlphaFoldDB" id="A0A5D4KJ87"/>
<proteinExistence type="predicted"/>
<feature type="transmembrane region" description="Helical" evidence="1">
    <location>
        <begin position="65"/>
        <end position="84"/>
    </location>
</feature>
<feature type="transmembrane region" description="Helical" evidence="1">
    <location>
        <begin position="6"/>
        <end position="27"/>
    </location>
</feature>
<protein>
    <submittedName>
        <fullName evidence="2">Uncharacterized protein</fullName>
    </submittedName>
</protein>
<gene>
    <name evidence="2" type="ORF">FZC79_00605</name>
</gene>
<keyword evidence="1" id="KW-0472">Membrane</keyword>
<name>A0A5D4KJ87_9BACI</name>
<sequence>MYFFWNVVFTIILLIILTLASFAIDYISKFLEKRVNPKLMKIMIILTLLLLMGIGTYVISELGSWSFIDTVFVSSLCFFGLGWITNITNKASINSQGTVAKFITNNSYKHQYEAASSSEMSLYFLSSLIFLIGSWSAAFWIAYS</sequence>
<evidence type="ECO:0000313" key="2">
    <source>
        <dbReference type="EMBL" id="TYR77357.1"/>
    </source>
</evidence>
<feature type="transmembrane region" description="Helical" evidence="1">
    <location>
        <begin position="122"/>
        <end position="143"/>
    </location>
</feature>
<feature type="transmembrane region" description="Helical" evidence="1">
    <location>
        <begin position="39"/>
        <end position="59"/>
    </location>
</feature>
<organism evidence="2 3">
    <name type="scientific">Rossellomorea vietnamensis</name>
    <dbReference type="NCBI Taxonomy" id="218284"/>
    <lineage>
        <taxon>Bacteria</taxon>
        <taxon>Bacillati</taxon>
        <taxon>Bacillota</taxon>
        <taxon>Bacilli</taxon>
        <taxon>Bacillales</taxon>
        <taxon>Bacillaceae</taxon>
        <taxon>Rossellomorea</taxon>
    </lineage>
</organism>